<evidence type="ECO:0000313" key="11">
    <source>
        <dbReference type="Proteomes" id="UP000606730"/>
    </source>
</evidence>
<name>A0A917AQ68_9RHOB</name>
<gene>
    <name evidence="10" type="ORF">GCM10011517_32560</name>
</gene>
<dbReference type="SUPFAM" id="SSF52172">
    <property type="entry name" value="CheY-like"/>
    <property type="match status" value="1"/>
</dbReference>
<dbReference type="AlphaFoldDB" id="A0A917AQ68"/>
<dbReference type="CDD" id="cd00383">
    <property type="entry name" value="trans_reg_C"/>
    <property type="match status" value="1"/>
</dbReference>
<dbReference type="PANTHER" id="PTHR48111:SF36">
    <property type="entry name" value="TRANSCRIPTIONAL REGULATORY PROTEIN CUTR"/>
    <property type="match status" value="1"/>
</dbReference>
<evidence type="ECO:0000256" key="3">
    <source>
        <dbReference type="ARBA" id="ARBA00023015"/>
    </source>
</evidence>
<proteinExistence type="predicted"/>
<feature type="DNA-binding region" description="OmpR/PhoB-type" evidence="7">
    <location>
        <begin position="131"/>
        <end position="227"/>
    </location>
</feature>
<dbReference type="GO" id="GO:0000156">
    <property type="term" value="F:phosphorelay response regulator activity"/>
    <property type="evidence" value="ECO:0007669"/>
    <property type="project" value="TreeGrafter"/>
</dbReference>
<keyword evidence="4 7" id="KW-0238">DNA-binding</keyword>
<feature type="domain" description="Response regulatory" evidence="8">
    <location>
        <begin position="9"/>
        <end position="123"/>
    </location>
</feature>
<dbReference type="EMBL" id="BMKN01000003">
    <property type="protein sequence ID" value="GGE62352.1"/>
    <property type="molecule type" value="Genomic_DNA"/>
</dbReference>
<dbReference type="PROSITE" id="PS51755">
    <property type="entry name" value="OMPR_PHOB"/>
    <property type="match status" value="1"/>
</dbReference>
<dbReference type="Gene3D" id="3.40.50.2300">
    <property type="match status" value="1"/>
</dbReference>
<dbReference type="InterPro" id="IPR039420">
    <property type="entry name" value="WalR-like"/>
</dbReference>
<dbReference type="InterPro" id="IPR036388">
    <property type="entry name" value="WH-like_DNA-bd_sf"/>
</dbReference>
<keyword evidence="1 6" id="KW-0597">Phosphoprotein</keyword>
<dbReference type="InterPro" id="IPR001789">
    <property type="entry name" value="Sig_transdc_resp-reg_receiver"/>
</dbReference>
<dbReference type="GO" id="GO:0000976">
    <property type="term" value="F:transcription cis-regulatory region binding"/>
    <property type="evidence" value="ECO:0007669"/>
    <property type="project" value="TreeGrafter"/>
</dbReference>
<dbReference type="GO" id="GO:0032993">
    <property type="term" value="C:protein-DNA complex"/>
    <property type="evidence" value="ECO:0007669"/>
    <property type="project" value="TreeGrafter"/>
</dbReference>
<dbReference type="GO" id="GO:0005829">
    <property type="term" value="C:cytosol"/>
    <property type="evidence" value="ECO:0007669"/>
    <property type="project" value="TreeGrafter"/>
</dbReference>
<dbReference type="Pfam" id="PF00072">
    <property type="entry name" value="Response_reg"/>
    <property type="match status" value="1"/>
</dbReference>
<evidence type="ECO:0000256" key="6">
    <source>
        <dbReference type="PROSITE-ProRule" id="PRU00169"/>
    </source>
</evidence>
<dbReference type="InterPro" id="IPR011006">
    <property type="entry name" value="CheY-like_superfamily"/>
</dbReference>
<evidence type="ECO:0000313" key="10">
    <source>
        <dbReference type="EMBL" id="GGE62352.1"/>
    </source>
</evidence>
<organism evidence="10 11">
    <name type="scientific">Actibacterium pelagium</name>
    <dbReference type="NCBI Taxonomy" id="2029103"/>
    <lineage>
        <taxon>Bacteria</taxon>
        <taxon>Pseudomonadati</taxon>
        <taxon>Pseudomonadota</taxon>
        <taxon>Alphaproteobacteria</taxon>
        <taxon>Rhodobacterales</taxon>
        <taxon>Roseobacteraceae</taxon>
        <taxon>Actibacterium</taxon>
    </lineage>
</organism>
<sequence>MNLAGPKMRIVVVEDNETLAKAISYRLRDRGHAADVLNDGEEADSFLAREGADLVVLDINLPGKTGLDILRNLRARGDNAPVILLTARSETSDRVAGLDLGADDYLVKPFEMDELEARIRALSRRKNLAFGAVETIGVISFDRTSRQVTANGESLDIPRKELAVLECLLERRGRIVSKPVLTDHVYGVGAAVDDTAVEPLVSRLRRRLAEHGVVIKTARGLGYMLETAQT</sequence>
<dbReference type="FunFam" id="3.40.50.2300:FF:000002">
    <property type="entry name" value="DNA-binding response regulator PhoP"/>
    <property type="match status" value="1"/>
</dbReference>
<dbReference type="GO" id="GO:0006355">
    <property type="term" value="P:regulation of DNA-templated transcription"/>
    <property type="evidence" value="ECO:0007669"/>
    <property type="project" value="InterPro"/>
</dbReference>
<comment type="caution">
    <text evidence="10">The sequence shown here is derived from an EMBL/GenBank/DDBJ whole genome shotgun (WGS) entry which is preliminary data.</text>
</comment>
<keyword evidence="2" id="KW-0902">Two-component regulatory system</keyword>
<dbReference type="Pfam" id="PF00486">
    <property type="entry name" value="Trans_reg_C"/>
    <property type="match status" value="1"/>
</dbReference>
<dbReference type="SMART" id="SM00862">
    <property type="entry name" value="Trans_reg_C"/>
    <property type="match status" value="1"/>
</dbReference>
<feature type="domain" description="OmpR/PhoB-type" evidence="9">
    <location>
        <begin position="131"/>
        <end position="227"/>
    </location>
</feature>
<dbReference type="Gene3D" id="6.10.250.690">
    <property type="match status" value="1"/>
</dbReference>
<feature type="modified residue" description="4-aspartylphosphate" evidence="6">
    <location>
        <position position="58"/>
    </location>
</feature>
<dbReference type="Proteomes" id="UP000606730">
    <property type="component" value="Unassembled WGS sequence"/>
</dbReference>
<reference evidence="10" key="2">
    <citation type="submission" date="2020-09" db="EMBL/GenBank/DDBJ databases">
        <authorList>
            <person name="Sun Q."/>
            <person name="Zhou Y."/>
        </authorList>
    </citation>
    <scope>NUCLEOTIDE SEQUENCE</scope>
    <source>
        <strain evidence="10">CGMCC 1.16012</strain>
    </source>
</reference>
<evidence type="ECO:0000256" key="2">
    <source>
        <dbReference type="ARBA" id="ARBA00023012"/>
    </source>
</evidence>
<dbReference type="SMART" id="SM00448">
    <property type="entry name" value="REC"/>
    <property type="match status" value="1"/>
</dbReference>
<keyword evidence="5" id="KW-0804">Transcription</keyword>
<dbReference type="InterPro" id="IPR001867">
    <property type="entry name" value="OmpR/PhoB-type_DNA-bd"/>
</dbReference>
<keyword evidence="3" id="KW-0805">Transcription regulation</keyword>
<dbReference type="Gene3D" id="1.10.10.10">
    <property type="entry name" value="Winged helix-like DNA-binding domain superfamily/Winged helix DNA-binding domain"/>
    <property type="match status" value="1"/>
</dbReference>
<keyword evidence="11" id="KW-1185">Reference proteome</keyword>
<evidence type="ECO:0000256" key="5">
    <source>
        <dbReference type="ARBA" id="ARBA00023163"/>
    </source>
</evidence>
<evidence type="ECO:0000256" key="1">
    <source>
        <dbReference type="ARBA" id="ARBA00022553"/>
    </source>
</evidence>
<dbReference type="PANTHER" id="PTHR48111">
    <property type="entry name" value="REGULATOR OF RPOS"/>
    <property type="match status" value="1"/>
</dbReference>
<evidence type="ECO:0000256" key="7">
    <source>
        <dbReference type="PROSITE-ProRule" id="PRU01091"/>
    </source>
</evidence>
<accession>A0A917AQ68</accession>
<evidence type="ECO:0000256" key="4">
    <source>
        <dbReference type="ARBA" id="ARBA00023125"/>
    </source>
</evidence>
<dbReference type="PROSITE" id="PS50110">
    <property type="entry name" value="RESPONSE_REGULATORY"/>
    <property type="match status" value="1"/>
</dbReference>
<protein>
    <submittedName>
        <fullName evidence="10">DNA-binding response regulator</fullName>
    </submittedName>
</protein>
<reference evidence="10" key="1">
    <citation type="journal article" date="2014" name="Int. J. Syst. Evol. Microbiol.">
        <title>Complete genome sequence of Corynebacterium casei LMG S-19264T (=DSM 44701T), isolated from a smear-ripened cheese.</title>
        <authorList>
            <consortium name="US DOE Joint Genome Institute (JGI-PGF)"/>
            <person name="Walter F."/>
            <person name="Albersmeier A."/>
            <person name="Kalinowski J."/>
            <person name="Ruckert C."/>
        </authorList>
    </citation>
    <scope>NUCLEOTIDE SEQUENCE</scope>
    <source>
        <strain evidence="10">CGMCC 1.16012</strain>
    </source>
</reference>
<evidence type="ECO:0000259" key="9">
    <source>
        <dbReference type="PROSITE" id="PS51755"/>
    </source>
</evidence>
<evidence type="ECO:0000259" key="8">
    <source>
        <dbReference type="PROSITE" id="PS50110"/>
    </source>
</evidence>